<dbReference type="Pfam" id="PF02675">
    <property type="entry name" value="AdoMet_dc"/>
    <property type="match status" value="1"/>
</dbReference>
<keyword evidence="2" id="KW-0210">Decarboxylase</keyword>
<keyword evidence="3" id="KW-0068">Autocatalytic cleavage</keyword>
<organism evidence="10 11">
    <name type="scientific">Candidatus Uhrbacteria bacterium RIFCSPLOWO2_01_FULL_47_25</name>
    <dbReference type="NCBI Taxonomy" id="1802402"/>
    <lineage>
        <taxon>Bacteria</taxon>
        <taxon>Candidatus Uhriibacteriota</taxon>
    </lineage>
</organism>
<evidence type="ECO:0000313" key="11">
    <source>
        <dbReference type="Proteomes" id="UP000176846"/>
    </source>
</evidence>
<keyword evidence="9" id="KW-0670">Pyruvate</keyword>
<evidence type="ECO:0000256" key="2">
    <source>
        <dbReference type="ARBA" id="ARBA00022793"/>
    </source>
</evidence>
<dbReference type="AlphaFoldDB" id="A0A1F7USL1"/>
<evidence type="ECO:0000256" key="7">
    <source>
        <dbReference type="ARBA" id="ARBA00023239"/>
    </source>
</evidence>
<dbReference type="Gene3D" id="3.60.90.10">
    <property type="entry name" value="S-adenosylmethionine decarboxylase"/>
    <property type="match status" value="1"/>
</dbReference>
<reference evidence="10 11" key="1">
    <citation type="journal article" date="2016" name="Nat. Commun.">
        <title>Thousands of microbial genomes shed light on interconnected biogeochemical processes in an aquifer system.</title>
        <authorList>
            <person name="Anantharaman K."/>
            <person name="Brown C.T."/>
            <person name="Hug L.A."/>
            <person name="Sharon I."/>
            <person name="Castelle C.J."/>
            <person name="Probst A.J."/>
            <person name="Thomas B.C."/>
            <person name="Singh A."/>
            <person name="Wilkins M.J."/>
            <person name="Karaoz U."/>
            <person name="Brodie E.L."/>
            <person name="Williams K.H."/>
            <person name="Hubbard S.S."/>
            <person name="Banfield J.F."/>
        </authorList>
    </citation>
    <scope>NUCLEOTIDE SEQUENCE [LARGE SCALE GENOMIC DNA]</scope>
</reference>
<dbReference type="EMBL" id="MGEK01000032">
    <property type="protein sequence ID" value="OGL81236.1"/>
    <property type="molecule type" value="Genomic_DNA"/>
</dbReference>
<dbReference type="InterPro" id="IPR016067">
    <property type="entry name" value="S-AdoMet_deCO2ase_core"/>
</dbReference>
<gene>
    <name evidence="10" type="ORF">A2936_02980</name>
</gene>
<keyword evidence="5" id="KW-0620">Polyamine biosynthesis</keyword>
<accession>A0A1F7USL1</accession>
<evidence type="ECO:0000256" key="3">
    <source>
        <dbReference type="ARBA" id="ARBA00022813"/>
    </source>
</evidence>
<keyword evidence="8" id="KW-0704">Schiff base</keyword>
<dbReference type="Proteomes" id="UP000176846">
    <property type="component" value="Unassembled WGS sequence"/>
</dbReference>
<evidence type="ECO:0000256" key="4">
    <source>
        <dbReference type="ARBA" id="ARBA00023066"/>
    </source>
</evidence>
<protein>
    <submittedName>
        <fullName evidence="10">Uncharacterized protein</fullName>
    </submittedName>
</protein>
<comment type="cofactor">
    <cofactor evidence="1">
        <name>pyruvate</name>
        <dbReference type="ChEBI" id="CHEBI:15361"/>
    </cofactor>
</comment>
<evidence type="ECO:0000256" key="5">
    <source>
        <dbReference type="ARBA" id="ARBA00023115"/>
    </source>
</evidence>
<evidence type="ECO:0000256" key="9">
    <source>
        <dbReference type="ARBA" id="ARBA00023317"/>
    </source>
</evidence>
<evidence type="ECO:0000256" key="6">
    <source>
        <dbReference type="ARBA" id="ARBA00023145"/>
    </source>
</evidence>
<dbReference type="SUPFAM" id="SSF56276">
    <property type="entry name" value="S-adenosylmethionine decarboxylase"/>
    <property type="match status" value="1"/>
</dbReference>
<evidence type="ECO:0000256" key="1">
    <source>
        <dbReference type="ARBA" id="ARBA00001928"/>
    </source>
</evidence>
<evidence type="ECO:0000313" key="10">
    <source>
        <dbReference type="EMBL" id="OGL81236.1"/>
    </source>
</evidence>
<dbReference type="InterPro" id="IPR003826">
    <property type="entry name" value="AdoMetDC_fam_prok"/>
</dbReference>
<comment type="caution">
    <text evidence="10">The sequence shown here is derived from an EMBL/GenBank/DDBJ whole genome shotgun (WGS) entry which is preliminary data.</text>
</comment>
<dbReference type="GO" id="GO:0004014">
    <property type="term" value="F:adenosylmethionine decarboxylase activity"/>
    <property type="evidence" value="ECO:0007669"/>
    <property type="project" value="InterPro"/>
</dbReference>
<evidence type="ECO:0000256" key="8">
    <source>
        <dbReference type="ARBA" id="ARBA00023270"/>
    </source>
</evidence>
<keyword evidence="4" id="KW-0745">Spermidine biosynthesis</keyword>
<proteinExistence type="predicted"/>
<sequence>MWRNLAPDLVRQRLIVEGLTSKIVEPEQMKSYLLELANVAKMEVLHQPMAYSAHEMGYGGWVHWKSSGAHFYSYPTTPPLFTVDIYTCKPFSVSEVVYFTKKYFNVIEIVWREIKA</sequence>
<name>A0A1F7USL1_9BACT</name>
<keyword evidence="7" id="KW-0456">Lyase</keyword>
<dbReference type="GO" id="GO:0008295">
    <property type="term" value="P:spermidine biosynthetic process"/>
    <property type="evidence" value="ECO:0007669"/>
    <property type="project" value="UniProtKB-KW"/>
</dbReference>
<keyword evidence="6" id="KW-0865">Zymogen</keyword>